<dbReference type="AlphaFoldDB" id="A0A814TBU4"/>
<sequence length="76" mass="8401">FKTKIPFMIFDENSKLQNLCDEAIISSQHVNCSIFIDNTPLIVNATQQQASVPVTSTLVPLNNCHTTLGLNLVLKD</sequence>
<proteinExistence type="predicted"/>
<organism evidence="1 2">
    <name type="scientific">Brachionus calyciflorus</name>
    <dbReference type="NCBI Taxonomy" id="104777"/>
    <lineage>
        <taxon>Eukaryota</taxon>
        <taxon>Metazoa</taxon>
        <taxon>Spiralia</taxon>
        <taxon>Gnathifera</taxon>
        <taxon>Rotifera</taxon>
        <taxon>Eurotatoria</taxon>
        <taxon>Monogononta</taxon>
        <taxon>Pseudotrocha</taxon>
        <taxon>Ploima</taxon>
        <taxon>Brachionidae</taxon>
        <taxon>Brachionus</taxon>
    </lineage>
</organism>
<name>A0A814TBU4_9BILA</name>
<reference evidence="1" key="1">
    <citation type="submission" date="2021-02" db="EMBL/GenBank/DDBJ databases">
        <authorList>
            <person name="Nowell W R."/>
        </authorList>
    </citation>
    <scope>NUCLEOTIDE SEQUENCE</scope>
    <source>
        <strain evidence="1">Ploen Becks lab</strain>
    </source>
</reference>
<comment type="caution">
    <text evidence="1">The sequence shown here is derived from an EMBL/GenBank/DDBJ whole genome shotgun (WGS) entry which is preliminary data.</text>
</comment>
<gene>
    <name evidence="1" type="ORF">OXX778_LOCUS23569</name>
</gene>
<dbReference type="Proteomes" id="UP000663879">
    <property type="component" value="Unassembled WGS sequence"/>
</dbReference>
<evidence type="ECO:0000313" key="1">
    <source>
        <dbReference type="EMBL" id="CAF1159935.1"/>
    </source>
</evidence>
<keyword evidence="2" id="KW-1185">Reference proteome</keyword>
<feature type="non-terminal residue" evidence="1">
    <location>
        <position position="1"/>
    </location>
</feature>
<protein>
    <submittedName>
        <fullName evidence="1">Uncharacterized protein</fullName>
    </submittedName>
</protein>
<dbReference type="EMBL" id="CAJNOC010013974">
    <property type="protein sequence ID" value="CAF1159935.1"/>
    <property type="molecule type" value="Genomic_DNA"/>
</dbReference>
<evidence type="ECO:0000313" key="2">
    <source>
        <dbReference type="Proteomes" id="UP000663879"/>
    </source>
</evidence>
<accession>A0A814TBU4</accession>